<dbReference type="Pfam" id="PF25601">
    <property type="entry name" value="AAA_lid_14"/>
    <property type="match status" value="1"/>
</dbReference>
<dbReference type="KEGG" id="rml:FF011L_41710"/>
<organism evidence="7 8">
    <name type="scientific">Roseimaritima multifibrata</name>
    <dbReference type="NCBI Taxonomy" id="1930274"/>
    <lineage>
        <taxon>Bacteria</taxon>
        <taxon>Pseudomonadati</taxon>
        <taxon>Planctomycetota</taxon>
        <taxon>Planctomycetia</taxon>
        <taxon>Pirellulales</taxon>
        <taxon>Pirellulaceae</taxon>
        <taxon>Roseimaritima</taxon>
    </lineage>
</organism>
<dbReference type="AlphaFoldDB" id="A0A517MKG1"/>
<dbReference type="InterPro" id="IPR027417">
    <property type="entry name" value="P-loop_NTPase"/>
</dbReference>
<dbReference type="InterPro" id="IPR025943">
    <property type="entry name" value="Sigma_54_int_dom_ATP-bd_2"/>
</dbReference>
<dbReference type="Gene3D" id="3.30.450.40">
    <property type="match status" value="1"/>
</dbReference>
<dbReference type="InterPro" id="IPR029016">
    <property type="entry name" value="GAF-like_dom_sf"/>
</dbReference>
<keyword evidence="3" id="KW-0805">Transcription regulation</keyword>
<reference evidence="7 8" key="1">
    <citation type="submission" date="2019-02" db="EMBL/GenBank/DDBJ databases">
        <title>Deep-cultivation of Planctomycetes and their phenomic and genomic characterization uncovers novel biology.</title>
        <authorList>
            <person name="Wiegand S."/>
            <person name="Jogler M."/>
            <person name="Boedeker C."/>
            <person name="Pinto D."/>
            <person name="Vollmers J."/>
            <person name="Rivas-Marin E."/>
            <person name="Kohn T."/>
            <person name="Peeters S.H."/>
            <person name="Heuer A."/>
            <person name="Rast P."/>
            <person name="Oberbeckmann S."/>
            <person name="Bunk B."/>
            <person name="Jeske O."/>
            <person name="Meyerdierks A."/>
            <person name="Storesund J.E."/>
            <person name="Kallscheuer N."/>
            <person name="Luecker S."/>
            <person name="Lage O.M."/>
            <person name="Pohl T."/>
            <person name="Merkel B.J."/>
            <person name="Hornburger P."/>
            <person name="Mueller R.-W."/>
            <person name="Bruemmer F."/>
            <person name="Labrenz M."/>
            <person name="Spormann A.M."/>
            <person name="Op den Camp H."/>
            <person name="Overmann J."/>
            <person name="Amann R."/>
            <person name="Jetten M.S.M."/>
            <person name="Mascher T."/>
            <person name="Medema M.H."/>
            <person name="Devos D.P."/>
            <person name="Kaster A.-K."/>
            <person name="Ovreas L."/>
            <person name="Rohde M."/>
            <person name="Galperin M.Y."/>
            <person name="Jogler C."/>
        </authorList>
    </citation>
    <scope>NUCLEOTIDE SEQUENCE [LARGE SCALE GENOMIC DNA]</scope>
    <source>
        <strain evidence="7 8">FF011L</strain>
    </source>
</reference>
<dbReference type="SMART" id="SM00382">
    <property type="entry name" value="AAA"/>
    <property type="match status" value="1"/>
</dbReference>
<dbReference type="OrthoDB" id="9761019at2"/>
<dbReference type="InterPro" id="IPR058031">
    <property type="entry name" value="AAA_lid_NorR"/>
</dbReference>
<evidence type="ECO:0000256" key="2">
    <source>
        <dbReference type="ARBA" id="ARBA00022840"/>
    </source>
</evidence>
<dbReference type="Proteomes" id="UP000320672">
    <property type="component" value="Chromosome"/>
</dbReference>
<keyword evidence="5" id="KW-0804">Transcription</keyword>
<dbReference type="Gene3D" id="1.10.10.60">
    <property type="entry name" value="Homeodomain-like"/>
    <property type="match status" value="1"/>
</dbReference>
<dbReference type="GO" id="GO:0005524">
    <property type="term" value="F:ATP binding"/>
    <property type="evidence" value="ECO:0007669"/>
    <property type="project" value="UniProtKB-KW"/>
</dbReference>
<dbReference type="Gene3D" id="3.40.50.300">
    <property type="entry name" value="P-loop containing nucleotide triphosphate hydrolases"/>
    <property type="match status" value="1"/>
</dbReference>
<dbReference type="GO" id="GO:0043565">
    <property type="term" value="F:sequence-specific DNA binding"/>
    <property type="evidence" value="ECO:0007669"/>
    <property type="project" value="InterPro"/>
</dbReference>
<dbReference type="FunFam" id="3.40.50.300:FF:000006">
    <property type="entry name" value="DNA-binding transcriptional regulator NtrC"/>
    <property type="match status" value="1"/>
</dbReference>
<evidence type="ECO:0000256" key="5">
    <source>
        <dbReference type="ARBA" id="ARBA00023163"/>
    </source>
</evidence>
<dbReference type="CDD" id="cd00009">
    <property type="entry name" value="AAA"/>
    <property type="match status" value="1"/>
</dbReference>
<keyword evidence="1" id="KW-0547">Nucleotide-binding</keyword>
<dbReference type="EMBL" id="CP036262">
    <property type="protein sequence ID" value="QDS95375.1"/>
    <property type="molecule type" value="Genomic_DNA"/>
</dbReference>
<dbReference type="InterPro" id="IPR009057">
    <property type="entry name" value="Homeodomain-like_sf"/>
</dbReference>
<evidence type="ECO:0000256" key="1">
    <source>
        <dbReference type="ARBA" id="ARBA00022741"/>
    </source>
</evidence>
<gene>
    <name evidence="7" type="primary">vnfA_1</name>
    <name evidence="7" type="ORF">FF011L_41710</name>
</gene>
<dbReference type="PROSITE" id="PS00676">
    <property type="entry name" value="SIGMA54_INTERACT_2"/>
    <property type="match status" value="1"/>
</dbReference>
<dbReference type="InterPro" id="IPR002078">
    <property type="entry name" value="Sigma_54_int"/>
</dbReference>
<evidence type="ECO:0000256" key="3">
    <source>
        <dbReference type="ARBA" id="ARBA00023015"/>
    </source>
</evidence>
<dbReference type="SUPFAM" id="SSF52540">
    <property type="entry name" value="P-loop containing nucleoside triphosphate hydrolases"/>
    <property type="match status" value="1"/>
</dbReference>
<dbReference type="Gene3D" id="1.10.8.60">
    <property type="match status" value="1"/>
</dbReference>
<name>A0A517MKG1_9BACT</name>
<dbReference type="RefSeq" id="WP_145353472.1">
    <property type="nucleotide sequence ID" value="NZ_CP036262.1"/>
</dbReference>
<dbReference type="SMART" id="SM00065">
    <property type="entry name" value="GAF"/>
    <property type="match status" value="1"/>
</dbReference>
<evidence type="ECO:0000259" key="6">
    <source>
        <dbReference type="PROSITE" id="PS50045"/>
    </source>
</evidence>
<dbReference type="InterPro" id="IPR003018">
    <property type="entry name" value="GAF"/>
</dbReference>
<dbReference type="Pfam" id="PF02954">
    <property type="entry name" value="HTH_8"/>
    <property type="match status" value="1"/>
</dbReference>
<proteinExistence type="predicted"/>
<keyword evidence="8" id="KW-1185">Reference proteome</keyword>
<keyword evidence="2" id="KW-0067">ATP-binding</keyword>
<dbReference type="GO" id="GO:0006355">
    <property type="term" value="P:regulation of DNA-templated transcription"/>
    <property type="evidence" value="ECO:0007669"/>
    <property type="project" value="InterPro"/>
</dbReference>
<dbReference type="SUPFAM" id="SSF55781">
    <property type="entry name" value="GAF domain-like"/>
    <property type="match status" value="1"/>
</dbReference>
<dbReference type="PANTHER" id="PTHR32071">
    <property type="entry name" value="TRANSCRIPTIONAL REGULATORY PROTEIN"/>
    <property type="match status" value="1"/>
</dbReference>
<accession>A0A517MKG1</accession>
<dbReference type="InterPro" id="IPR002197">
    <property type="entry name" value="HTH_Fis"/>
</dbReference>
<dbReference type="PANTHER" id="PTHR32071:SF57">
    <property type="entry name" value="C4-DICARBOXYLATE TRANSPORT TRANSCRIPTIONAL REGULATORY PROTEIN DCTD"/>
    <property type="match status" value="1"/>
</dbReference>
<evidence type="ECO:0000256" key="4">
    <source>
        <dbReference type="ARBA" id="ARBA00023125"/>
    </source>
</evidence>
<dbReference type="PRINTS" id="PR01590">
    <property type="entry name" value="HTHFIS"/>
</dbReference>
<keyword evidence="4" id="KW-0238">DNA-binding</keyword>
<sequence>MHWERDIDALDPQVAWRLLKPLLELLTDPKTLPEQLLEVLLAELRKELQAKSAGVVRQIGHDWIPVAWVGPPRDLCVDLIAESMDQGKRIDQQGWSVIPILTTAGIADAGPHQALLVPQTLLLEQPTPGTDPDDRLVTAMVRLWNSCGLFAERFGEARRRVERLQQMLDVSAQWQQFEDPDSLLEAIAGAATELLEAERASIFLWDRPRKKLIGKPALGVDGSPLEVEDNVGIVGAVLHSGRPRRWQASSDEEAEINRAVDLRLQFVTRSLVAVPLVAQDGKSIGVFEVINKRSGAFDDEDVDSLTRLATHAAAVIHNNHLRCTAIQSRDRLVENVAGEVQVIGESPPMVALRATIKRVAKTDLALLILGENGTGKEVLARSVHFQSGRRSEPFVAVNCAALVESLLESELFGHEKGAFTDAHQTRPGKFELASGGTLFLDEIGDMSLGGQAKLLRVLEEKVIVRVGGSTPIPVDVRVLAATNQPLAEMVREKKFREDLYFRLNVVVMDLPPLRERGDDLLRLADYFLKDFASHIGRQPLKLSESAVRSLRQHRWSGNIRELRNVMERVSYLCSGDTLEAEDLSFAADPGRIASNGSHLPAESLESIAELGLTEATRRYQIGLIEQAIDTAQGNMTVAAESLGLHRSNLYRKMKQLGIQ</sequence>
<evidence type="ECO:0000313" key="8">
    <source>
        <dbReference type="Proteomes" id="UP000320672"/>
    </source>
</evidence>
<feature type="domain" description="Sigma-54 factor interaction" evidence="6">
    <location>
        <begin position="342"/>
        <end position="571"/>
    </location>
</feature>
<dbReference type="InterPro" id="IPR003593">
    <property type="entry name" value="AAA+_ATPase"/>
</dbReference>
<dbReference type="PROSITE" id="PS50045">
    <property type="entry name" value="SIGMA54_INTERACT_4"/>
    <property type="match status" value="1"/>
</dbReference>
<dbReference type="Pfam" id="PF00158">
    <property type="entry name" value="Sigma54_activat"/>
    <property type="match status" value="1"/>
</dbReference>
<dbReference type="SUPFAM" id="SSF46689">
    <property type="entry name" value="Homeodomain-like"/>
    <property type="match status" value="1"/>
</dbReference>
<evidence type="ECO:0000313" key="7">
    <source>
        <dbReference type="EMBL" id="QDS95375.1"/>
    </source>
</evidence>
<protein>
    <submittedName>
        <fullName evidence="7">Nitrogen fixation protein VnfA</fullName>
    </submittedName>
</protein>
<dbReference type="Pfam" id="PF13185">
    <property type="entry name" value="GAF_2"/>
    <property type="match status" value="1"/>
</dbReference>